<evidence type="ECO:0000313" key="2">
    <source>
        <dbReference type="EMBL" id="TKS53216.1"/>
    </source>
</evidence>
<dbReference type="PROSITE" id="PS51257">
    <property type="entry name" value="PROKAR_LIPOPROTEIN"/>
    <property type="match status" value="1"/>
</dbReference>
<sequence length="621" mass="69167">MRTAFACTTLAVALALAACAQPSAAPASGAVATDAQQRAADQSAQLNVWFDEQYEQALQFSPLRMTFLGRKELYDQLDDVSPEAQRRQLAWMKTSVETMESRFDYDALDAETRLSWDLWKRRYESARDGERFIEHGYAFDQMNGMHSMLPTLLINFHKVDTEQDYQAYISRLGASARLFDQLIARGQASAAKGIRAPKFAYEGVIEQSRKVIGGAPFDDGAPSALWADLVAKADALARNGAIDATRADALKAQARSALLEQVKPAYERVIAWSEGELTQALENPAGVGTTHPDGADYYAFQLRENTTTAMSADEIHQLGLDEVARLRGEMEAVMAQVGFKGDLQAFFQHINTSPQFRYPDTDAGRQAYIDDATRAIDNIKQHLPAYFGLLPKADLVVKRVEAFREQDGAAQHYFPGTPDGARPGIYYAHLSDMGAMPKTELEVIAYHEGLPGHHMQISIAQELEGVPTFRTQYSSTAYSEGWGLYSEWLAKEMPDTYTDPYSEYGRLMSEMWRAIRLVVDTGMHAKGWTEEQAVDYFRQNASVPEAAIRSEVRRYLIMPGQATAYKVGMIRIQQLRAKAEGELGEAFDIRGFHDTVLGGGAMPLDLLERRVDAWIDSRKAG</sequence>
<dbReference type="AlphaFoldDB" id="A0A4Z1R2Q7"/>
<dbReference type="Proteomes" id="UP000298681">
    <property type="component" value="Unassembled WGS sequence"/>
</dbReference>
<gene>
    <name evidence="2" type="ORF">E4582_13635</name>
</gene>
<evidence type="ECO:0000313" key="3">
    <source>
        <dbReference type="Proteomes" id="UP000298681"/>
    </source>
</evidence>
<organism evidence="2 3">
    <name type="scientific">Luteimonas yindakuii</name>
    <dbReference type="NCBI Taxonomy" id="2565782"/>
    <lineage>
        <taxon>Bacteria</taxon>
        <taxon>Pseudomonadati</taxon>
        <taxon>Pseudomonadota</taxon>
        <taxon>Gammaproteobacteria</taxon>
        <taxon>Lysobacterales</taxon>
        <taxon>Lysobacteraceae</taxon>
        <taxon>Luteimonas</taxon>
    </lineage>
</organism>
<accession>A0A4Z1R2Q7</accession>
<name>A0A4Z1R2Q7_9GAMM</name>
<dbReference type="PANTHER" id="PTHR33361:SF16">
    <property type="entry name" value="DUF885 DOMAIN-CONTAINING PROTEIN"/>
    <property type="match status" value="1"/>
</dbReference>
<keyword evidence="1" id="KW-0732">Signal</keyword>
<evidence type="ECO:0000256" key="1">
    <source>
        <dbReference type="SAM" id="SignalP"/>
    </source>
</evidence>
<comment type="caution">
    <text evidence="2">The sequence shown here is derived from an EMBL/GenBank/DDBJ whole genome shotgun (WGS) entry which is preliminary data.</text>
</comment>
<dbReference type="RefSeq" id="WP_134675335.1">
    <property type="nucleotide sequence ID" value="NZ_SPUH01000002.1"/>
</dbReference>
<feature type="signal peptide" evidence="1">
    <location>
        <begin position="1"/>
        <end position="20"/>
    </location>
</feature>
<dbReference type="InterPro" id="IPR010281">
    <property type="entry name" value="DUF885"/>
</dbReference>
<protein>
    <submittedName>
        <fullName evidence="2">DUF885 domain-containing protein</fullName>
    </submittedName>
</protein>
<dbReference type="EMBL" id="SPUH01000002">
    <property type="protein sequence ID" value="TKS53216.1"/>
    <property type="molecule type" value="Genomic_DNA"/>
</dbReference>
<proteinExistence type="predicted"/>
<feature type="chain" id="PRO_5021243788" evidence="1">
    <location>
        <begin position="21"/>
        <end position="621"/>
    </location>
</feature>
<reference evidence="2 3" key="1">
    <citation type="submission" date="2019-01" db="EMBL/GenBank/DDBJ databases">
        <authorList>
            <person name="Zhang S."/>
        </authorList>
    </citation>
    <scope>NUCLEOTIDE SEQUENCE [LARGE SCALE GENOMIC DNA]</scope>
    <source>
        <strain evidence="2 3">1626</strain>
    </source>
</reference>
<dbReference type="Pfam" id="PF05960">
    <property type="entry name" value="DUF885"/>
    <property type="match status" value="1"/>
</dbReference>
<keyword evidence="3" id="KW-1185">Reference proteome</keyword>
<dbReference type="PANTHER" id="PTHR33361">
    <property type="entry name" value="GLR0591 PROTEIN"/>
    <property type="match status" value="1"/>
</dbReference>